<name>A0A839RYT5_9PSEU</name>
<dbReference type="Proteomes" id="UP000550714">
    <property type="component" value="Unassembled WGS sequence"/>
</dbReference>
<dbReference type="AlphaFoldDB" id="A0A839RYT5"/>
<organism evidence="2 3">
    <name type="scientific">Prauserella isguenensis</name>
    <dbReference type="NCBI Taxonomy" id="1470180"/>
    <lineage>
        <taxon>Bacteria</taxon>
        <taxon>Bacillati</taxon>
        <taxon>Actinomycetota</taxon>
        <taxon>Actinomycetes</taxon>
        <taxon>Pseudonocardiales</taxon>
        <taxon>Pseudonocardiaceae</taxon>
        <taxon>Prauserella</taxon>
    </lineage>
</organism>
<dbReference type="PANTHER" id="PTHR43546">
    <property type="entry name" value="UPF0173 METAL-DEPENDENT HYDROLASE MJ1163-RELATED"/>
    <property type="match status" value="1"/>
</dbReference>
<dbReference type="EMBL" id="JACHWU010000002">
    <property type="protein sequence ID" value="MBB3050941.1"/>
    <property type="molecule type" value="Genomic_DNA"/>
</dbReference>
<evidence type="ECO:0000313" key="2">
    <source>
        <dbReference type="EMBL" id="MBB3050941.1"/>
    </source>
</evidence>
<feature type="domain" description="Metallo-beta-lactamase" evidence="1">
    <location>
        <begin position="37"/>
        <end position="238"/>
    </location>
</feature>
<dbReference type="InterPro" id="IPR050114">
    <property type="entry name" value="UPF0173_UPF0282_UlaG_hydrolase"/>
</dbReference>
<reference evidence="2 3" key="1">
    <citation type="submission" date="2020-08" db="EMBL/GenBank/DDBJ databases">
        <title>Genomic Encyclopedia of Type Strains, Phase III (KMG-III): the genomes of soil and plant-associated and newly described type strains.</title>
        <authorList>
            <person name="Whitman W."/>
        </authorList>
    </citation>
    <scope>NUCLEOTIDE SEQUENCE [LARGE SCALE GENOMIC DNA]</scope>
    <source>
        <strain evidence="2 3">CECT 8577</strain>
    </source>
</reference>
<dbReference type="Gene3D" id="3.60.15.10">
    <property type="entry name" value="Ribonuclease Z/Hydroxyacylglutathione hydrolase-like"/>
    <property type="match status" value="1"/>
</dbReference>
<dbReference type="SUPFAM" id="SSF56281">
    <property type="entry name" value="Metallo-hydrolase/oxidoreductase"/>
    <property type="match status" value="1"/>
</dbReference>
<dbReference type="Pfam" id="PF12706">
    <property type="entry name" value="Lactamase_B_2"/>
    <property type="match status" value="1"/>
</dbReference>
<dbReference type="PANTHER" id="PTHR43546:SF7">
    <property type="entry name" value="METALLO-BETA-LACTAMASE DOMAIN-CONTAINING PROTEIN"/>
    <property type="match status" value="1"/>
</dbReference>
<evidence type="ECO:0000259" key="1">
    <source>
        <dbReference type="Pfam" id="PF12706"/>
    </source>
</evidence>
<sequence>MSAPLTLSATEPGDFTAGSVYFIGNATTLIRYGGFTILTDPTFLHAGDHVHLGHGMYARREVEPACQIDDLPPLDFIVLSHHHGDHFDDVAAEQLNKDVPIITTEHAVGLLSEQGFTQGHALDTWQSHTVAKGEDEVRVTAMPAKHDPDPVAGMLPPTMGSVLDFSRGENRSFRLYISGDTLLHDRLYDIPQRYPDIDLALVHAGGTTLLGTVVTMTGEQAVRAVEIVDPRTAVPIHYNDYSVFQSGLDDIKQAAASSSTAAEFHYLDHGETYHFHPSDGG</sequence>
<dbReference type="InterPro" id="IPR036866">
    <property type="entry name" value="RibonucZ/Hydroxyglut_hydro"/>
</dbReference>
<evidence type="ECO:0000313" key="3">
    <source>
        <dbReference type="Proteomes" id="UP000550714"/>
    </source>
</evidence>
<protein>
    <submittedName>
        <fullName evidence="2">L-ascorbate metabolism protein UlaG (Beta-lactamase superfamily)</fullName>
    </submittedName>
</protein>
<dbReference type="RefSeq" id="WP_183651964.1">
    <property type="nucleotide sequence ID" value="NZ_JACHWU010000002.1"/>
</dbReference>
<comment type="caution">
    <text evidence="2">The sequence shown here is derived from an EMBL/GenBank/DDBJ whole genome shotgun (WGS) entry which is preliminary data.</text>
</comment>
<proteinExistence type="predicted"/>
<gene>
    <name evidence="2" type="ORF">FHS23_001964</name>
</gene>
<dbReference type="InterPro" id="IPR001279">
    <property type="entry name" value="Metallo-B-lactamas"/>
</dbReference>
<accession>A0A839RYT5</accession>
<keyword evidence="3" id="KW-1185">Reference proteome</keyword>